<evidence type="ECO:0000313" key="4">
    <source>
        <dbReference type="Proteomes" id="UP000029590"/>
    </source>
</evidence>
<dbReference type="Proteomes" id="UP000220629">
    <property type="component" value="Unassembled WGS sequence"/>
</dbReference>
<evidence type="ECO:0000313" key="1">
    <source>
        <dbReference type="EMBL" id="KGC11076.1"/>
    </source>
</evidence>
<dbReference type="EMBL" id="CP104214">
    <property type="protein sequence ID" value="UWX69209.1"/>
    <property type="molecule type" value="Genomic_DNA"/>
</dbReference>
<dbReference type="EMBL" id="PDDY01000004">
    <property type="protein sequence ID" value="PEH37602.1"/>
    <property type="molecule type" value="Genomic_DNA"/>
</dbReference>
<sequence length="71" mass="7329">MRKTISMYWPLAIVVPLAAVAYLYASNAARPSEPQPIGQVSAELARTVSFGLVGDSPEAASAAPLAATKAL</sequence>
<organism evidence="2 5">
    <name type="scientific">Burkholderia gladioli</name>
    <name type="common">Pseudomonas marginata</name>
    <name type="synonym">Phytomonas marginata</name>
    <dbReference type="NCBI Taxonomy" id="28095"/>
    <lineage>
        <taxon>Bacteria</taxon>
        <taxon>Pseudomonadati</taxon>
        <taxon>Pseudomonadota</taxon>
        <taxon>Betaproteobacteria</taxon>
        <taxon>Burkholderiales</taxon>
        <taxon>Burkholderiaceae</taxon>
        <taxon>Burkholderia</taxon>
    </lineage>
</organism>
<name>A0A095F0C0_BURGA</name>
<reference evidence="2" key="2">
    <citation type="submission" date="2017-09" db="EMBL/GenBank/DDBJ databases">
        <title>FDA dAtabase for Regulatory Grade micrObial Sequences (FDA-ARGOS): Supporting development and validation of Infectious Disease Dx tests.</title>
        <authorList>
            <person name="Minogue T."/>
            <person name="Wolcott M."/>
            <person name="Wasieloski L."/>
            <person name="Aguilar W."/>
            <person name="Moore D."/>
            <person name="Tallon L.J."/>
            <person name="Sadzewicz L."/>
            <person name="Ott S."/>
            <person name="Zhao X."/>
            <person name="Nagaraj S."/>
            <person name="Vavikolanu K."/>
            <person name="Aluvathingal J."/>
            <person name="Nadendla S."/>
            <person name="Sichtig H."/>
        </authorList>
    </citation>
    <scope>NUCLEOTIDE SEQUENCE</scope>
    <source>
        <strain evidence="2">FDAARGOS_390</strain>
    </source>
</reference>
<dbReference type="RefSeq" id="WP_013698739.1">
    <property type="nucleotide sequence ID" value="NZ_CADEPO010000022.1"/>
</dbReference>
<evidence type="ECO:0000313" key="2">
    <source>
        <dbReference type="EMBL" id="PEH37602.1"/>
    </source>
</evidence>
<evidence type="ECO:0000313" key="3">
    <source>
        <dbReference type="EMBL" id="UWX69209.1"/>
    </source>
</evidence>
<protein>
    <submittedName>
        <fullName evidence="2">Uncharacterized protein</fullName>
    </submittedName>
</protein>
<accession>A0A0D5DNZ2</accession>
<dbReference type="KEGG" id="bgo:BM43_251"/>
<reference evidence="1 4" key="1">
    <citation type="submission" date="2014-04" db="EMBL/GenBank/DDBJ databases">
        <authorList>
            <person name="Bishop-Lilly K.A."/>
            <person name="Broomall S.M."/>
            <person name="Chain P.S."/>
            <person name="Chertkov O."/>
            <person name="Coyne S.R."/>
            <person name="Daligault H.E."/>
            <person name="Davenport K.W."/>
            <person name="Erkkila T."/>
            <person name="Frey K.G."/>
            <person name="Gibbons H.S."/>
            <person name="Gu W."/>
            <person name="Jaissle J."/>
            <person name="Johnson S.L."/>
            <person name="Koroleva G.I."/>
            <person name="Ladner J.T."/>
            <person name="Lo C.-C."/>
            <person name="Minogue T.D."/>
            <person name="Munk C."/>
            <person name="Palacios G.F."/>
            <person name="Redden C.L."/>
            <person name="Rosenzweig C.N."/>
            <person name="Scholz M.B."/>
            <person name="Teshima H."/>
            <person name="Xu Y."/>
        </authorList>
    </citation>
    <scope>NUCLEOTIDE SEQUENCE [LARGE SCALE GENOMIC DNA]</scope>
    <source>
        <strain evidence="1">Gladioli</strain>
        <strain evidence="4">gladioli</strain>
    </source>
</reference>
<dbReference type="EMBL" id="JPGG01000017">
    <property type="protein sequence ID" value="KGC11076.1"/>
    <property type="molecule type" value="Genomic_DNA"/>
</dbReference>
<dbReference type="GeneID" id="66458519"/>
<dbReference type="Proteomes" id="UP000029590">
    <property type="component" value="Unassembled WGS sequence"/>
</dbReference>
<dbReference type="OMA" id="KTIATYW"/>
<accession>A0A095F0C0</accession>
<dbReference type="Proteomes" id="UP001059745">
    <property type="component" value="Chromosome 1"/>
</dbReference>
<gene>
    <name evidence="2" type="ORF">CRM94_24115</name>
    <name evidence="1" type="ORF">DM48_7070</name>
    <name evidence="3" type="ORF">NYZ96_13420</name>
</gene>
<proteinExistence type="predicted"/>
<dbReference type="AlphaFoldDB" id="A0A095F0C0"/>
<reference evidence="3" key="4">
    <citation type="submission" date="2022-09" db="EMBL/GenBank/DDBJ databases">
        <title>Genomic of Burkholderia gladioli.</title>
        <authorList>
            <person name="Wu H."/>
        </authorList>
    </citation>
    <scope>NUCLEOTIDE SEQUENCE</scope>
    <source>
        <strain evidence="3">ZN-S4</strain>
    </source>
</reference>
<evidence type="ECO:0000313" key="5">
    <source>
        <dbReference type="Proteomes" id="UP000220629"/>
    </source>
</evidence>
<reference evidence="5" key="3">
    <citation type="submission" date="2017-09" db="EMBL/GenBank/DDBJ databases">
        <title>FDA dAtabase for Regulatory Grade micrObial Sequences (FDA-ARGOS): Supporting development and validation of Infectious Disease Dx tests.</title>
        <authorList>
            <person name="Minogue T."/>
            <person name="Wolcott M."/>
            <person name="Wasieloski L."/>
            <person name="Aguilar W."/>
            <person name="Moore D."/>
            <person name="Tallon L."/>
            <person name="Sadzewicz L."/>
            <person name="Ott S."/>
            <person name="Zhao X."/>
            <person name="Nagaraj S."/>
            <person name="Vavikolanu K."/>
            <person name="Aluvathingal J."/>
            <person name="Nadendla S."/>
            <person name="Sichtig H."/>
        </authorList>
    </citation>
    <scope>NUCLEOTIDE SEQUENCE [LARGE SCALE GENOMIC DNA]</scope>
    <source>
        <strain evidence="5">FDAARGOS_390</strain>
    </source>
</reference>